<organism evidence="1 2">
    <name type="scientific">Lignipirellula cremea</name>
    <dbReference type="NCBI Taxonomy" id="2528010"/>
    <lineage>
        <taxon>Bacteria</taxon>
        <taxon>Pseudomonadati</taxon>
        <taxon>Planctomycetota</taxon>
        <taxon>Planctomycetia</taxon>
        <taxon>Pirellulales</taxon>
        <taxon>Pirellulaceae</taxon>
        <taxon>Lignipirellula</taxon>
    </lineage>
</organism>
<proteinExistence type="predicted"/>
<dbReference type="KEGG" id="lcre:Pla8534_56450"/>
<evidence type="ECO:0008006" key="3">
    <source>
        <dbReference type="Google" id="ProtNLM"/>
    </source>
</evidence>
<dbReference type="Proteomes" id="UP000317648">
    <property type="component" value="Chromosome"/>
</dbReference>
<dbReference type="RefSeq" id="WP_197442640.1">
    <property type="nucleotide sequence ID" value="NZ_CP036433.1"/>
</dbReference>
<accession>A0A518E119</accession>
<gene>
    <name evidence="1" type="ORF">Pla8534_56450</name>
</gene>
<dbReference type="EMBL" id="CP036433">
    <property type="protein sequence ID" value="QDU97789.1"/>
    <property type="molecule type" value="Genomic_DNA"/>
</dbReference>
<evidence type="ECO:0000313" key="2">
    <source>
        <dbReference type="Proteomes" id="UP000317648"/>
    </source>
</evidence>
<protein>
    <recommendedName>
        <fullName evidence="3">SAM-dependent methyltransferase</fullName>
    </recommendedName>
</protein>
<dbReference type="AlphaFoldDB" id="A0A518E119"/>
<name>A0A518E119_9BACT</name>
<reference evidence="1 2" key="1">
    <citation type="submission" date="2019-02" db="EMBL/GenBank/DDBJ databases">
        <title>Deep-cultivation of Planctomycetes and their phenomic and genomic characterization uncovers novel biology.</title>
        <authorList>
            <person name="Wiegand S."/>
            <person name="Jogler M."/>
            <person name="Boedeker C."/>
            <person name="Pinto D."/>
            <person name="Vollmers J."/>
            <person name="Rivas-Marin E."/>
            <person name="Kohn T."/>
            <person name="Peeters S.H."/>
            <person name="Heuer A."/>
            <person name="Rast P."/>
            <person name="Oberbeckmann S."/>
            <person name="Bunk B."/>
            <person name="Jeske O."/>
            <person name="Meyerdierks A."/>
            <person name="Storesund J.E."/>
            <person name="Kallscheuer N."/>
            <person name="Luecker S."/>
            <person name="Lage O.M."/>
            <person name="Pohl T."/>
            <person name="Merkel B.J."/>
            <person name="Hornburger P."/>
            <person name="Mueller R.-W."/>
            <person name="Bruemmer F."/>
            <person name="Labrenz M."/>
            <person name="Spormann A.M."/>
            <person name="Op den Camp H."/>
            <person name="Overmann J."/>
            <person name="Amann R."/>
            <person name="Jetten M.S.M."/>
            <person name="Mascher T."/>
            <person name="Medema M.H."/>
            <person name="Devos D.P."/>
            <person name="Kaster A.-K."/>
            <person name="Ovreas L."/>
            <person name="Rohde M."/>
            <person name="Galperin M.Y."/>
            <person name="Jogler C."/>
        </authorList>
    </citation>
    <scope>NUCLEOTIDE SEQUENCE [LARGE SCALE GENOMIC DNA]</scope>
    <source>
        <strain evidence="1 2">Pla85_3_4</strain>
    </source>
</reference>
<evidence type="ECO:0000313" key="1">
    <source>
        <dbReference type="EMBL" id="QDU97789.1"/>
    </source>
</evidence>
<keyword evidence="2" id="KW-1185">Reference proteome</keyword>
<sequence>MFSLDDRFAAKAILGCADGPASFPVEARLRNWNVVSCDPIYAYAPCEIRQRIAETYATVMQQIQQNADDFLWTHFSSPDHLGRVRMAAMNLFLEDFAAMGNGSQYVAAELPQLPFVERQFDVALVSHFLFLYSSLLNLEFHAASICELLRVAKEVRIFPVTSLDGSVSPHLEPLLNDLRFDGELIRVEYEFARNANEMLLVRERL</sequence>